<accession>A0A850QGG8</accession>
<dbReference type="SUPFAM" id="SSF55073">
    <property type="entry name" value="Nucleotide cyclase"/>
    <property type="match status" value="1"/>
</dbReference>
<dbReference type="CDD" id="cd01949">
    <property type="entry name" value="GGDEF"/>
    <property type="match status" value="1"/>
</dbReference>
<dbReference type="InterPro" id="IPR029787">
    <property type="entry name" value="Nucleotide_cyclase"/>
</dbReference>
<protein>
    <recommendedName>
        <fullName evidence="1">diguanylate cyclase</fullName>
        <ecNumber evidence="1">2.7.7.65</ecNumber>
    </recommendedName>
</protein>
<organism evidence="4 5">
    <name type="scientific">Undibacterium oligocarboniphilum</name>
    <dbReference type="NCBI Taxonomy" id="666702"/>
    <lineage>
        <taxon>Bacteria</taxon>
        <taxon>Pseudomonadati</taxon>
        <taxon>Pseudomonadota</taxon>
        <taxon>Betaproteobacteria</taxon>
        <taxon>Burkholderiales</taxon>
        <taxon>Oxalobacteraceae</taxon>
        <taxon>Undibacterium</taxon>
    </lineage>
</organism>
<dbReference type="GO" id="GO:0052621">
    <property type="term" value="F:diguanylate cyclase activity"/>
    <property type="evidence" value="ECO:0007669"/>
    <property type="project" value="UniProtKB-EC"/>
</dbReference>
<dbReference type="EC" id="2.7.7.65" evidence="1"/>
<dbReference type="GO" id="GO:0005886">
    <property type="term" value="C:plasma membrane"/>
    <property type="evidence" value="ECO:0007669"/>
    <property type="project" value="TreeGrafter"/>
</dbReference>
<dbReference type="NCBIfam" id="TIGR00254">
    <property type="entry name" value="GGDEF"/>
    <property type="match status" value="1"/>
</dbReference>
<dbReference type="Pfam" id="PF00990">
    <property type="entry name" value="GGDEF"/>
    <property type="match status" value="1"/>
</dbReference>
<reference evidence="4 5" key="1">
    <citation type="submission" date="2020-06" db="EMBL/GenBank/DDBJ databases">
        <authorList>
            <person name="Qiu C."/>
            <person name="Liu Z."/>
        </authorList>
    </citation>
    <scope>NUCLEOTIDE SEQUENCE [LARGE SCALE GENOMIC DNA]</scope>
    <source>
        <strain evidence="4 5">EM 1</strain>
    </source>
</reference>
<dbReference type="SMART" id="SM00267">
    <property type="entry name" value="GGDEF"/>
    <property type="match status" value="1"/>
</dbReference>
<dbReference type="AlphaFoldDB" id="A0A850QGG8"/>
<dbReference type="PANTHER" id="PTHR45138">
    <property type="entry name" value="REGULATORY COMPONENTS OF SENSORY TRANSDUCTION SYSTEM"/>
    <property type="match status" value="1"/>
</dbReference>
<feature type="transmembrane region" description="Helical" evidence="2">
    <location>
        <begin position="12"/>
        <end position="32"/>
    </location>
</feature>
<dbReference type="InterPro" id="IPR050469">
    <property type="entry name" value="Diguanylate_Cyclase"/>
</dbReference>
<dbReference type="InterPro" id="IPR000160">
    <property type="entry name" value="GGDEF_dom"/>
</dbReference>
<proteinExistence type="predicted"/>
<feature type="transmembrane region" description="Helical" evidence="2">
    <location>
        <begin position="290"/>
        <end position="310"/>
    </location>
</feature>
<dbReference type="EMBL" id="JABXYJ010000001">
    <property type="protein sequence ID" value="NVO76505.1"/>
    <property type="molecule type" value="Genomic_DNA"/>
</dbReference>
<evidence type="ECO:0000259" key="3">
    <source>
        <dbReference type="PROSITE" id="PS50887"/>
    </source>
</evidence>
<dbReference type="InterPro" id="IPR043128">
    <property type="entry name" value="Rev_trsase/Diguanyl_cyclase"/>
</dbReference>
<name>A0A850QGG8_9BURK</name>
<dbReference type="PROSITE" id="PS50887">
    <property type="entry name" value="GGDEF"/>
    <property type="match status" value="1"/>
</dbReference>
<dbReference type="PANTHER" id="PTHR45138:SF26">
    <property type="entry name" value="DIGUANYLATE CYCLASE"/>
    <property type="match status" value="1"/>
</dbReference>
<keyword evidence="2" id="KW-0812">Transmembrane</keyword>
<dbReference type="Proteomes" id="UP000588051">
    <property type="component" value="Unassembled WGS sequence"/>
</dbReference>
<keyword evidence="2" id="KW-1133">Transmembrane helix</keyword>
<evidence type="ECO:0000313" key="4">
    <source>
        <dbReference type="EMBL" id="NVO76505.1"/>
    </source>
</evidence>
<dbReference type="Gene3D" id="3.30.450.20">
    <property type="entry name" value="PAS domain"/>
    <property type="match status" value="1"/>
</dbReference>
<dbReference type="GO" id="GO:1902201">
    <property type="term" value="P:negative regulation of bacterial-type flagellum-dependent cell motility"/>
    <property type="evidence" value="ECO:0007669"/>
    <property type="project" value="TreeGrafter"/>
</dbReference>
<keyword evidence="2" id="KW-0472">Membrane</keyword>
<comment type="caution">
    <text evidence="4">The sequence shown here is derived from an EMBL/GenBank/DDBJ whole genome shotgun (WGS) entry which is preliminary data.</text>
</comment>
<evidence type="ECO:0000256" key="1">
    <source>
        <dbReference type="ARBA" id="ARBA00012528"/>
    </source>
</evidence>
<evidence type="ECO:0000313" key="5">
    <source>
        <dbReference type="Proteomes" id="UP000588051"/>
    </source>
</evidence>
<feature type="domain" description="GGDEF" evidence="3">
    <location>
        <begin position="354"/>
        <end position="489"/>
    </location>
</feature>
<dbReference type="RefSeq" id="WP_176801769.1">
    <property type="nucleotide sequence ID" value="NZ_JABXYJ010000001.1"/>
</dbReference>
<dbReference type="Gene3D" id="3.30.70.270">
    <property type="match status" value="1"/>
</dbReference>
<keyword evidence="5" id="KW-1185">Reference proteome</keyword>
<dbReference type="GO" id="GO:0043709">
    <property type="term" value="P:cell adhesion involved in single-species biofilm formation"/>
    <property type="evidence" value="ECO:0007669"/>
    <property type="project" value="TreeGrafter"/>
</dbReference>
<dbReference type="CDD" id="cd18773">
    <property type="entry name" value="PDC1_HK_sensor"/>
    <property type="match status" value="1"/>
</dbReference>
<dbReference type="FunFam" id="3.30.70.270:FF:000001">
    <property type="entry name" value="Diguanylate cyclase domain protein"/>
    <property type="match status" value="1"/>
</dbReference>
<gene>
    <name evidence="4" type="ORF">HV832_01490</name>
</gene>
<evidence type="ECO:0000256" key="2">
    <source>
        <dbReference type="SAM" id="Phobius"/>
    </source>
</evidence>
<sequence>MKNILKKYGLLVWLSLILLTGFMITLFTGFIASRNLLQQQIAEQSLPVTSDAVVAEIQKEILRPVLIASQMASNTFVRDWMNAGEEDQTQITRYLKEIKAKNNAVSVFLTSGLTHRQYNASGTPKTLSETDARDAWFARMRNQKTPYETSVDADAANHDSMMISVRHRAIDENKNFIGVAGIGFASDTVRNLIDQYQNRFHRKIYLADTKGNILLTGSNAGNLRGNLTGIDGLQALAPRILANRKNEPLHLEYSSDAGNVQLSTRFLPELGWHLLAEQDTGSDIQPLQNVFLINLGISTAVMLLVIAIAWRSIRRYQKKLETSAETDALTKLLNRHAFDFVFQQALLDSERSRQPICAALIDIDFFKKINDKHGHLVGDHVLREIAAICRRSLRESDILCRWGGEEFLVLLKNCTLEKATSIAENLRNTIASNDFSRTTDLLKQKLTVTVSMGVAECKNHETEDSVFERADQALYQAKTNGRNSVYFSE</sequence>